<dbReference type="EMBL" id="CP016808">
    <property type="protein sequence ID" value="ANY70286.1"/>
    <property type="molecule type" value="Genomic_DNA"/>
</dbReference>
<dbReference type="RefSeq" id="WP_099521219.1">
    <property type="nucleotide sequence ID" value="NZ_CP016808.1"/>
</dbReference>
<name>A0A1B2DRF2_9BACL</name>
<evidence type="ECO:0000313" key="2">
    <source>
        <dbReference type="EMBL" id="ANY70286.1"/>
    </source>
</evidence>
<gene>
    <name evidence="2" type="ORF">BBD42_30160</name>
</gene>
<evidence type="ECO:0000256" key="1">
    <source>
        <dbReference type="SAM" id="SignalP"/>
    </source>
</evidence>
<feature type="chain" id="PRO_5008535122" description="SLH domain-containing protein" evidence="1">
    <location>
        <begin position="34"/>
        <end position="460"/>
    </location>
</feature>
<proteinExistence type="predicted"/>
<evidence type="ECO:0008006" key="3">
    <source>
        <dbReference type="Google" id="ProtNLM"/>
    </source>
</evidence>
<accession>A0A1B2DRF2</accession>
<organism evidence="2">
    <name type="scientific">Paenibacillus sp. BIHB 4019</name>
    <dbReference type="NCBI Taxonomy" id="1870819"/>
    <lineage>
        <taxon>Bacteria</taxon>
        <taxon>Bacillati</taxon>
        <taxon>Bacillota</taxon>
        <taxon>Bacilli</taxon>
        <taxon>Bacillales</taxon>
        <taxon>Paenibacillaceae</taxon>
        <taxon>Paenibacillus</taxon>
    </lineage>
</organism>
<feature type="signal peptide" evidence="1">
    <location>
        <begin position="1"/>
        <end position="33"/>
    </location>
</feature>
<sequence length="460" mass="50088">MSTKYPALTRSLLSASLALSIALSSAVPIYAAAATTTATSTATTAASSEAKLFLKEKFGITFTTSTITKGQFIKAVADALKLEQPEELPAFTDLAETSPYYAAAAALHKQGILTSTTVNAEQKLTAASALYIAVKAAGLQELAHTYPQAKITAGLKKLNIPASSLGTAASQELAAAVDTGLLPASQYNAIKGKGLTPQLAETLIVQILSFKGEYKHYIGSISDSTIYAQLNDAFKTSNIIQAPELQTIVDTALKNNLVTGYNLKDARFDANFTPSLSLTYGHSNLLHVIQLIGLLRSEGIDAKVQLEPKTSAYVFMKEWGEPPTKDTENYKVVQIENGNYITYAKEFDIAFEFNNAADKARFQPIILQYAKKDKADQPGLIYGSWFQPLYYSSTKLDEYEVITNNKITGTGYYYAQSFSLNDQSKNIVEGFHKLDPAVNIKSYTFWVDKPFHNYLNGEGL</sequence>
<reference evidence="2" key="1">
    <citation type="submission" date="2016-08" db="EMBL/GenBank/DDBJ databases">
        <title>Complete Genome Seqeunce of Paenibacillus sp. BIHB 4019 from tea rhizoplane.</title>
        <authorList>
            <person name="Thakur R."/>
            <person name="Swarnkar M.K."/>
            <person name="Gulati A."/>
        </authorList>
    </citation>
    <scope>NUCLEOTIDE SEQUENCE [LARGE SCALE GENOMIC DNA]</scope>
    <source>
        <strain evidence="2">BIHB4019</strain>
    </source>
</reference>
<protein>
    <recommendedName>
        <fullName evidence="3">SLH domain-containing protein</fullName>
    </recommendedName>
</protein>
<dbReference type="AlphaFoldDB" id="A0A1B2DRF2"/>
<keyword evidence="1" id="KW-0732">Signal</keyword>